<evidence type="ECO:0000313" key="3">
    <source>
        <dbReference type="Proteomes" id="UP000242972"/>
    </source>
</evidence>
<evidence type="ECO:0000313" key="2">
    <source>
        <dbReference type="EMBL" id="PSR32168.1"/>
    </source>
</evidence>
<keyword evidence="1" id="KW-0812">Transmembrane</keyword>
<feature type="transmembrane region" description="Helical" evidence="1">
    <location>
        <begin position="24"/>
        <end position="42"/>
    </location>
</feature>
<feature type="transmembrane region" description="Helical" evidence="1">
    <location>
        <begin position="48"/>
        <end position="67"/>
    </location>
</feature>
<dbReference type="Proteomes" id="UP000242972">
    <property type="component" value="Unassembled WGS sequence"/>
</dbReference>
<accession>A0A2T2XCI5</accession>
<dbReference type="PANTHER" id="PTHR34205:SF2">
    <property type="entry name" value="DUF962 DOMAIN-CONTAINING PROTEIN"/>
    <property type="match status" value="1"/>
</dbReference>
<evidence type="ECO:0000256" key="1">
    <source>
        <dbReference type="SAM" id="Phobius"/>
    </source>
</evidence>
<protein>
    <submittedName>
        <fullName evidence="2">DUF962 domain-containing protein</fullName>
    </submittedName>
</protein>
<sequence length="112" mass="13498">MKIRSFDEFWPYYLDQHRETGTRLLHFIGTGLALLSILTAIFTLNIYYILLAPILGYGLAWYSHMFIERNKPATWQYPWWSLEADFRLFLLILTRGLYTNDTMIPKLFTRRR</sequence>
<dbReference type="Pfam" id="PF06127">
    <property type="entry name" value="Mpo1-like"/>
    <property type="match status" value="1"/>
</dbReference>
<proteinExistence type="predicted"/>
<dbReference type="InterPro" id="IPR009305">
    <property type="entry name" value="Mpo1-like"/>
</dbReference>
<comment type="caution">
    <text evidence="2">The sequence shown here is derived from an EMBL/GenBank/DDBJ whole genome shotgun (WGS) entry which is preliminary data.</text>
</comment>
<keyword evidence="1" id="KW-0472">Membrane</keyword>
<name>A0A2T2XCI5_9FIRM</name>
<keyword evidence="1" id="KW-1133">Transmembrane helix</keyword>
<gene>
    <name evidence="2" type="ORF">C7B46_15545</name>
</gene>
<dbReference type="EMBL" id="PXYW01000050">
    <property type="protein sequence ID" value="PSR32168.1"/>
    <property type="molecule type" value="Genomic_DNA"/>
</dbReference>
<dbReference type="AlphaFoldDB" id="A0A2T2XCI5"/>
<reference evidence="2 3" key="1">
    <citation type="journal article" date="2014" name="BMC Genomics">
        <title>Comparison of environmental and isolate Sulfobacillus genomes reveals diverse carbon, sulfur, nitrogen, and hydrogen metabolisms.</title>
        <authorList>
            <person name="Justice N.B."/>
            <person name="Norman A."/>
            <person name="Brown C.T."/>
            <person name="Singh A."/>
            <person name="Thomas B.C."/>
            <person name="Banfield J.F."/>
        </authorList>
    </citation>
    <scope>NUCLEOTIDE SEQUENCE [LARGE SCALE GENOMIC DNA]</scope>
    <source>
        <strain evidence="2">AMDSBA4</strain>
    </source>
</reference>
<organism evidence="2 3">
    <name type="scientific">Sulfobacillus benefaciens</name>
    <dbReference type="NCBI Taxonomy" id="453960"/>
    <lineage>
        <taxon>Bacteria</taxon>
        <taxon>Bacillati</taxon>
        <taxon>Bacillota</taxon>
        <taxon>Clostridia</taxon>
        <taxon>Eubacteriales</taxon>
        <taxon>Clostridiales Family XVII. Incertae Sedis</taxon>
        <taxon>Sulfobacillus</taxon>
    </lineage>
</organism>
<dbReference type="PANTHER" id="PTHR34205">
    <property type="entry name" value="TRANSMEMBRANE PROTEIN"/>
    <property type="match status" value="1"/>
</dbReference>